<dbReference type="EMBL" id="CAXITT010000031">
    <property type="protein sequence ID" value="CAL1528332.1"/>
    <property type="molecule type" value="Genomic_DNA"/>
</dbReference>
<keyword evidence="2" id="KW-1185">Reference proteome</keyword>
<sequence length="92" mass="10016">MSIIHSSTRVVRKFALKGKTGNRRTYSQVSEPIFRVEQHATSLTQTHSGSSGWAFPATLAIIGLGFSLFCTKQVVTCNGTIKAFAQPTKKSI</sequence>
<accession>A0AAV2H4P7</accession>
<proteinExistence type="predicted"/>
<protein>
    <submittedName>
        <fullName evidence="1">Uncharacterized protein</fullName>
    </submittedName>
</protein>
<comment type="caution">
    <text evidence="1">The sequence shown here is derived from an EMBL/GenBank/DDBJ whole genome shotgun (WGS) entry which is preliminary data.</text>
</comment>
<organism evidence="1 2">
    <name type="scientific">Lymnaea stagnalis</name>
    <name type="common">Great pond snail</name>
    <name type="synonym">Helix stagnalis</name>
    <dbReference type="NCBI Taxonomy" id="6523"/>
    <lineage>
        <taxon>Eukaryota</taxon>
        <taxon>Metazoa</taxon>
        <taxon>Spiralia</taxon>
        <taxon>Lophotrochozoa</taxon>
        <taxon>Mollusca</taxon>
        <taxon>Gastropoda</taxon>
        <taxon>Heterobranchia</taxon>
        <taxon>Euthyneura</taxon>
        <taxon>Panpulmonata</taxon>
        <taxon>Hygrophila</taxon>
        <taxon>Lymnaeoidea</taxon>
        <taxon>Lymnaeidae</taxon>
        <taxon>Lymnaea</taxon>
    </lineage>
</organism>
<evidence type="ECO:0000313" key="2">
    <source>
        <dbReference type="Proteomes" id="UP001497497"/>
    </source>
</evidence>
<reference evidence="1 2" key="1">
    <citation type="submission" date="2024-04" db="EMBL/GenBank/DDBJ databases">
        <authorList>
            <consortium name="Genoscope - CEA"/>
            <person name="William W."/>
        </authorList>
    </citation>
    <scope>NUCLEOTIDE SEQUENCE [LARGE SCALE GENOMIC DNA]</scope>
</reference>
<dbReference type="Proteomes" id="UP001497497">
    <property type="component" value="Unassembled WGS sequence"/>
</dbReference>
<evidence type="ECO:0000313" key="1">
    <source>
        <dbReference type="EMBL" id="CAL1528332.1"/>
    </source>
</evidence>
<dbReference type="AlphaFoldDB" id="A0AAV2H4P7"/>
<gene>
    <name evidence="1" type="ORF">GSLYS_00002502001</name>
</gene>
<name>A0AAV2H4P7_LYMST</name>